<evidence type="ECO:0000313" key="2">
    <source>
        <dbReference type="Proteomes" id="UP000184000"/>
    </source>
</evidence>
<dbReference type="AlphaFoldDB" id="A0A1M5KNW2"/>
<keyword evidence="1" id="KW-0418">Kinase</keyword>
<evidence type="ECO:0000313" key="1">
    <source>
        <dbReference type="EMBL" id="SHG54360.1"/>
    </source>
</evidence>
<dbReference type="RefSeq" id="WP_073299044.1">
    <property type="nucleotide sequence ID" value="NZ_FQXA01000001.1"/>
</dbReference>
<accession>A0A1M5KNW2</accession>
<dbReference type="SUPFAM" id="SSF56112">
    <property type="entry name" value="Protein kinase-like (PK-like)"/>
    <property type="match status" value="1"/>
</dbReference>
<dbReference type="EMBL" id="FQXA01000001">
    <property type="protein sequence ID" value="SHG54360.1"/>
    <property type="molecule type" value="Genomic_DNA"/>
</dbReference>
<dbReference type="PIRSF" id="PIRSF026326">
    <property type="entry name" value="InaA"/>
    <property type="match status" value="1"/>
</dbReference>
<protein>
    <submittedName>
        <fullName evidence="1">Lipopolysaccharide kinase (Kdo/WaaP) family protein</fullName>
    </submittedName>
</protein>
<name>A0A1M5KNW2_9GAMM</name>
<proteinExistence type="predicted"/>
<sequence length="251" mass="29340">MKDYYSLRDQAILQAQGLDSFEALWALQLESVDAPNTVRGGWSSVFRLELGGTAYYLKRQSNYLTHTFRRPFGEPTFSREFRNIQRYQRLGIPTLQAAYFGERRVAGERRAILLTHALDDWRDLHGWLNEWRELNTTTRRALLQACAELARNLHQSGQRHGCFYPKHIFIRPSGERFEACLIDLEKTRPLLFRRQDRTIDLEALTRRAAVWSKSEVRQLIETYLARGASESAIDAWLEKIAGRRQRKAARI</sequence>
<dbReference type="InterPro" id="IPR027023">
    <property type="entry name" value="Put_LipoPS_kinase_InaA"/>
</dbReference>
<dbReference type="GO" id="GO:0016301">
    <property type="term" value="F:kinase activity"/>
    <property type="evidence" value="ECO:0007669"/>
    <property type="project" value="UniProtKB-KW"/>
</dbReference>
<reference evidence="1 2" key="1">
    <citation type="submission" date="2016-11" db="EMBL/GenBank/DDBJ databases">
        <authorList>
            <person name="Jaros S."/>
            <person name="Januszkiewicz K."/>
            <person name="Wedrychowicz H."/>
        </authorList>
    </citation>
    <scope>NUCLEOTIDE SEQUENCE [LARGE SCALE GENOMIC DNA]</scope>
    <source>
        <strain evidence="1 2">DSM 18231</strain>
    </source>
</reference>
<dbReference type="Pfam" id="PF06293">
    <property type="entry name" value="Kdo"/>
    <property type="match status" value="1"/>
</dbReference>
<organism evidence="1 2">
    <name type="scientific">Stutzerimonas xanthomarina DSM 18231</name>
    <dbReference type="NCBI Taxonomy" id="1403346"/>
    <lineage>
        <taxon>Bacteria</taxon>
        <taxon>Pseudomonadati</taxon>
        <taxon>Pseudomonadota</taxon>
        <taxon>Gammaproteobacteria</taxon>
        <taxon>Pseudomonadales</taxon>
        <taxon>Pseudomonadaceae</taxon>
        <taxon>Stutzerimonas</taxon>
    </lineage>
</organism>
<dbReference type="GeneID" id="98639709"/>
<gene>
    <name evidence="1" type="ORF">SAMN02744645_0583</name>
</gene>
<keyword evidence="1" id="KW-0808">Transferase</keyword>
<dbReference type="Proteomes" id="UP000184000">
    <property type="component" value="Unassembled WGS sequence"/>
</dbReference>
<dbReference type="InterPro" id="IPR011009">
    <property type="entry name" value="Kinase-like_dom_sf"/>
</dbReference>